<dbReference type="PROSITE" id="PS51450">
    <property type="entry name" value="LRR"/>
    <property type="match status" value="4"/>
</dbReference>
<feature type="coiled-coil region" evidence="3">
    <location>
        <begin position="1591"/>
        <end position="1744"/>
    </location>
</feature>
<dbReference type="InterPro" id="IPR001611">
    <property type="entry name" value="Leu-rich_rpt"/>
</dbReference>
<evidence type="ECO:0000313" key="7">
    <source>
        <dbReference type="Proteomes" id="UP000663829"/>
    </source>
</evidence>
<feature type="compositionally biased region" description="Basic and acidic residues" evidence="4">
    <location>
        <begin position="945"/>
        <end position="954"/>
    </location>
</feature>
<feature type="coiled-coil region" evidence="3">
    <location>
        <begin position="1231"/>
        <end position="1287"/>
    </location>
</feature>
<proteinExistence type="predicted"/>
<feature type="compositionally biased region" description="Polar residues" evidence="4">
    <location>
        <begin position="1124"/>
        <end position="1144"/>
    </location>
</feature>
<feature type="compositionally biased region" description="Basic residues" evidence="4">
    <location>
        <begin position="843"/>
        <end position="852"/>
    </location>
</feature>
<feature type="region of interest" description="Disordered" evidence="4">
    <location>
        <begin position="763"/>
        <end position="856"/>
    </location>
</feature>
<dbReference type="InterPro" id="IPR050576">
    <property type="entry name" value="Cilia_flagella_integrity"/>
</dbReference>
<feature type="region of interest" description="Disordered" evidence="4">
    <location>
        <begin position="1"/>
        <end position="95"/>
    </location>
</feature>
<dbReference type="EMBL" id="CAJNOQ010002277">
    <property type="protein sequence ID" value="CAF0949072.1"/>
    <property type="molecule type" value="Genomic_DNA"/>
</dbReference>
<feature type="coiled-coil region" evidence="3">
    <location>
        <begin position="685"/>
        <end position="748"/>
    </location>
</feature>
<feature type="compositionally biased region" description="Polar residues" evidence="4">
    <location>
        <begin position="778"/>
        <end position="789"/>
    </location>
</feature>
<accession>A0A814D5C1</accession>
<evidence type="ECO:0000256" key="1">
    <source>
        <dbReference type="ARBA" id="ARBA00022614"/>
    </source>
</evidence>
<keyword evidence="2" id="KW-0677">Repeat</keyword>
<evidence type="ECO:0000313" key="6">
    <source>
        <dbReference type="EMBL" id="CAF3724913.1"/>
    </source>
</evidence>
<keyword evidence="3" id="KW-0175">Coiled coil</keyword>
<dbReference type="Pfam" id="PF14580">
    <property type="entry name" value="LRR_9"/>
    <property type="match status" value="1"/>
</dbReference>
<dbReference type="Proteomes" id="UP000663829">
    <property type="component" value="Unassembled WGS sequence"/>
</dbReference>
<feature type="compositionally biased region" description="Basic and acidic residues" evidence="4">
    <location>
        <begin position="23"/>
        <end position="33"/>
    </location>
</feature>
<evidence type="ECO:0008006" key="8">
    <source>
        <dbReference type="Google" id="ProtNLM"/>
    </source>
</evidence>
<feature type="coiled-coil region" evidence="3">
    <location>
        <begin position="332"/>
        <end position="359"/>
    </location>
</feature>
<dbReference type="PANTHER" id="PTHR45973">
    <property type="entry name" value="PROTEIN PHOSPHATASE 1 REGULATORY SUBUNIT SDS22-RELATED"/>
    <property type="match status" value="1"/>
</dbReference>
<keyword evidence="1" id="KW-0433">Leucine-rich repeat</keyword>
<dbReference type="InterPro" id="IPR003591">
    <property type="entry name" value="Leu-rich_rpt_typical-subtyp"/>
</dbReference>
<gene>
    <name evidence="5" type="ORF">GPM918_LOCUS11135</name>
    <name evidence="6" type="ORF">SRO942_LOCUS11136</name>
</gene>
<feature type="region of interest" description="Disordered" evidence="4">
    <location>
        <begin position="874"/>
        <end position="954"/>
    </location>
</feature>
<feature type="compositionally biased region" description="Polar residues" evidence="4">
    <location>
        <begin position="874"/>
        <end position="888"/>
    </location>
</feature>
<feature type="non-terminal residue" evidence="5">
    <location>
        <position position="1"/>
    </location>
</feature>
<feature type="non-terminal residue" evidence="5">
    <location>
        <position position="1748"/>
    </location>
</feature>
<feature type="compositionally biased region" description="Basic and acidic residues" evidence="4">
    <location>
        <begin position="832"/>
        <end position="842"/>
    </location>
</feature>
<dbReference type="SUPFAM" id="SSF52058">
    <property type="entry name" value="L domain-like"/>
    <property type="match status" value="1"/>
</dbReference>
<keyword evidence="7" id="KW-1185">Reference proteome</keyword>
<feature type="compositionally biased region" description="Basic and acidic residues" evidence="4">
    <location>
        <begin position="763"/>
        <end position="777"/>
    </location>
</feature>
<evidence type="ECO:0000256" key="2">
    <source>
        <dbReference type="ARBA" id="ARBA00022737"/>
    </source>
</evidence>
<feature type="region of interest" description="Disordered" evidence="4">
    <location>
        <begin position="1123"/>
        <end position="1144"/>
    </location>
</feature>
<feature type="coiled-coil region" evidence="3">
    <location>
        <begin position="1464"/>
        <end position="1505"/>
    </location>
</feature>
<name>A0A814D5C1_9BILA</name>
<dbReference type="SMART" id="SM00365">
    <property type="entry name" value="LRR_SD22"/>
    <property type="match status" value="5"/>
</dbReference>
<reference evidence="5" key="1">
    <citation type="submission" date="2021-02" db="EMBL/GenBank/DDBJ databases">
        <authorList>
            <person name="Nowell W R."/>
        </authorList>
    </citation>
    <scope>NUCLEOTIDE SEQUENCE</scope>
</reference>
<comment type="caution">
    <text evidence="5">The sequence shown here is derived from an EMBL/GenBank/DDBJ whole genome shotgun (WGS) entry which is preliminary data.</text>
</comment>
<evidence type="ECO:0000256" key="3">
    <source>
        <dbReference type="SAM" id="Coils"/>
    </source>
</evidence>
<feature type="compositionally biased region" description="Basic and acidic residues" evidence="4">
    <location>
        <begin position="924"/>
        <end position="937"/>
    </location>
</feature>
<evidence type="ECO:0000256" key="4">
    <source>
        <dbReference type="SAM" id="MobiDB-lite"/>
    </source>
</evidence>
<dbReference type="PANTHER" id="PTHR45973:SF36">
    <property type="entry name" value="CENTRIOLIN"/>
    <property type="match status" value="1"/>
</dbReference>
<dbReference type="InterPro" id="IPR032675">
    <property type="entry name" value="LRR_dom_sf"/>
</dbReference>
<evidence type="ECO:0000313" key="5">
    <source>
        <dbReference type="EMBL" id="CAF0949072.1"/>
    </source>
</evidence>
<dbReference type="Proteomes" id="UP000681722">
    <property type="component" value="Unassembled WGS sequence"/>
</dbReference>
<protein>
    <recommendedName>
        <fullName evidence="8">Centriolin</fullName>
    </recommendedName>
</protein>
<dbReference type="Gene3D" id="3.80.10.10">
    <property type="entry name" value="Ribonuclease Inhibitor"/>
    <property type="match status" value="1"/>
</dbReference>
<feature type="compositionally biased region" description="Polar residues" evidence="4">
    <location>
        <begin position="34"/>
        <end position="47"/>
    </location>
</feature>
<dbReference type="SMART" id="SM00369">
    <property type="entry name" value="LRR_TYP"/>
    <property type="match status" value="3"/>
</dbReference>
<feature type="coiled-coil region" evidence="3">
    <location>
        <begin position="1338"/>
        <end position="1428"/>
    </location>
</feature>
<sequence>MSDRISRLKSSSNDISTNRRRRSPEGETAEKTTSKLSSVSSNDSAFPSSIEIDDNNDNNSRSKSSHGRLSGNDSKSTEIPLVQGQHHTSSSSDDRFRHGIRYITDGLIRKLSKQNNITRIKTLDFSQLRDKKIRYIENLQTLVGLEQLNLNNNLIEKLDGLKTLKNLKEFYIGHNFIKTLTNLEELSKLEVLDVQHNQISEIPAWFAKKLISLKSLNLSNNRIQSFDQIVKLRTLYELKELNLQGNEINQHEHYRLLVISYLPTLNVLDQVKITEEEREQAKEQFVQQEVQNLLHLLERRDNECRRLNMQTSSSEQMLEKTSDKLKRLEHVSSTQVNEIKLLQEKLQASEEELQRKTSLLYQACEKQTELEQELAFYKIDLKFDMIDFSQYLNGNTVRHMNRGLTKDSPYIGKAKVKLNSYALEQEMINDEQQQLASVGHLQNQSMIRIQAKDLNNLIGCQEATLLNRDDNQKYNEKLLELAVKVSELSFLRAKHEIFENRLEIARQSDNPELYEDTIKQLSNDLNLLQNEMMNKISHIQDLQIDLGNMRQDQGSGVGKDVERITKELKLNDVLQQHIDRLKKADLYDRNYEQISKNGTTFEQALNDAISSSGASIHDHSPSITYDDSNELSNRLSLLEYALEANIIEQKQLLKSKLLTEEHARLKIQELEDQLHREQLYSQEKLNKLEQKLNDTTTMAEKEKQRILKHLEDEKRFTRDIISKSEQMIKQLKRELSQERIVKSEQQKTSEALRDIYKKINPEKLKQQRIENNHDQDSRTPLSSYRSSRNIKNDDNSDVDTSLHKSRTNNDSTLDNSVDKTEPPPLLSSTPRDITHNNNEQKVKKAPVFRHLSHSNNTTTTAEFQQELSQLLQRKNDSILSGKSRTLSPPTLKIDRQDDNEQRNGHLPPTPKKCLGLNSSISSLDRLKHQQKHDEQQKTEINPPQFDREQRIDGGMIKEDENNLLYRLHGYYKAGQVYLSEMTTDNDTLPNTDGSNYLSQPLKTANDSGYSSQQTARYVDPFLSTQPFSIQKCFKNIMGNENMIQFNHDYTVGMVRTGDYSNTHHHYQSAQNIAQQPHTGNVTLYPTPEGYMLGPNSVTLQQQHHQRSVNNSEYFHRLTPREQQQHPQFSTSVNIPPEALSSNRTQRSDDIIQLQGPVVFRTDVNNISPISVKLRSLKYPQPEKSTMTDTDSIRREIDRATDEIDYLRTTLHLKEDELHKDSKYLKLADLALTKQDDEIHLLNRTLEQQKLEIERLKGVLQDLLNNGSENEQNVLLNVSEQLQRVQKNIHERLSPALTRIVDNRIPYVQQQEDSIGMQMNGGQFIPIGNTDWLCNIPRHIELEQIINDLQVKLDEYREQLNEIKKDNRHLEKKVVSQDTIIRRSNKIEALDLANQQQLRRAKSAHTSEIETLQDDVFVLEQQLIRKKREVTMAQQQLKNMTKFSQTVLHDLKTAKNRHTITKRETKVLEQKAESLTRKLVKLTDDIRQAEEHYDKIKNDVQISQQEQATLDKNVEEKRALSIVLDEQIRDCYNSFNSLIRTSTQCLTDLSTTNDDNNITSYQSQQYPNISLMSRDDIQRYLTHAVTENNKIMLKHQNMLQKQKQKAQQLKQEIKEKEVHLEQLRQNLDSSNEQLRRSSQELLENKQVLEELEKVKEIKLDKLNECERGYDRKLTQDKQLQQQFEILTSDVQKLKRQQKDSLADYDALRHNIDADQKILNEIKLEAQRLKEQIKVFLDDKETLDETCDLL</sequence>
<organism evidence="5 7">
    <name type="scientific">Didymodactylos carnosus</name>
    <dbReference type="NCBI Taxonomy" id="1234261"/>
    <lineage>
        <taxon>Eukaryota</taxon>
        <taxon>Metazoa</taxon>
        <taxon>Spiralia</taxon>
        <taxon>Gnathifera</taxon>
        <taxon>Rotifera</taxon>
        <taxon>Eurotatoria</taxon>
        <taxon>Bdelloidea</taxon>
        <taxon>Philodinida</taxon>
        <taxon>Philodinidae</taxon>
        <taxon>Didymodactylos</taxon>
    </lineage>
</organism>
<dbReference type="EMBL" id="CAJOBC010002277">
    <property type="protein sequence ID" value="CAF3724913.1"/>
    <property type="molecule type" value="Genomic_DNA"/>
</dbReference>
<feature type="compositionally biased region" description="Basic and acidic residues" evidence="4">
    <location>
        <begin position="892"/>
        <end position="903"/>
    </location>
</feature>
<dbReference type="OrthoDB" id="433501at2759"/>